<keyword evidence="2" id="KW-1185">Reference proteome</keyword>
<dbReference type="EMBL" id="JAUPFM010000001">
    <property type="protein sequence ID" value="KAK2863091.1"/>
    <property type="molecule type" value="Genomic_DNA"/>
</dbReference>
<evidence type="ECO:0000313" key="1">
    <source>
        <dbReference type="EMBL" id="KAK2863091.1"/>
    </source>
</evidence>
<dbReference type="Proteomes" id="UP001187415">
    <property type="component" value="Unassembled WGS sequence"/>
</dbReference>
<reference evidence="1" key="1">
    <citation type="submission" date="2023-07" db="EMBL/GenBank/DDBJ databases">
        <title>Chromosome-level Genome Assembly of Striped Snakehead (Channa striata).</title>
        <authorList>
            <person name="Liu H."/>
        </authorList>
    </citation>
    <scope>NUCLEOTIDE SEQUENCE</scope>
    <source>
        <strain evidence="1">Gz</strain>
        <tissue evidence="1">Muscle</tissue>
    </source>
</reference>
<gene>
    <name evidence="1" type="ORF">Q5P01_002624</name>
</gene>
<proteinExistence type="predicted"/>
<accession>A0AA88NMV7</accession>
<name>A0AA88NMV7_CHASR</name>
<dbReference type="AlphaFoldDB" id="A0AA88NMV7"/>
<protein>
    <submittedName>
        <fullName evidence="1">Uncharacterized protein</fullName>
    </submittedName>
</protein>
<comment type="caution">
    <text evidence="1">The sequence shown here is derived from an EMBL/GenBank/DDBJ whole genome shotgun (WGS) entry which is preliminary data.</text>
</comment>
<evidence type="ECO:0000313" key="2">
    <source>
        <dbReference type="Proteomes" id="UP001187415"/>
    </source>
</evidence>
<sequence>MDTLDDEEEEERRVSCALIGSFGFTFTGHGAQADPARRAAGERQRSGVIKSLQVRLCQHLPSLLGSQLLQAGRGRNIKQSGAVQQHFLRLAHPGQLSSKDRSSVLLGV</sequence>
<organism evidence="1 2">
    <name type="scientific">Channa striata</name>
    <name type="common">Snakehead murrel</name>
    <name type="synonym">Ophicephalus striatus</name>
    <dbReference type="NCBI Taxonomy" id="64152"/>
    <lineage>
        <taxon>Eukaryota</taxon>
        <taxon>Metazoa</taxon>
        <taxon>Chordata</taxon>
        <taxon>Craniata</taxon>
        <taxon>Vertebrata</taxon>
        <taxon>Euteleostomi</taxon>
        <taxon>Actinopterygii</taxon>
        <taxon>Neopterygii</taxon>
        <taxon>Teleostei</taxon>
        <taxon>Neoteleostei</taxon>
        <taxon>Acanthomorphata</taxon>
        <taxon>Anabantaria</taxon>
        <taxon>Anabantiformes</taxon>
        <taxon>Channoidei</taxon>
        <taxon>Channidae</taxon>
        <taxon>Channa</taxon>
    </lineage>
</organism>